<evidence type="ECO:0000256" key="3">
    <source>
        <dbReference type="ARBA" id="ARBA00012425"/>
    </source>
</evidence>
<dbReference type="Pfam" id="PF16987">
    <property type="entry name" value="KIX_2"/>
    <property type="match status" value="1"/>
</dbReference>
<evidence type="ECO:0000256" key="5">
    <source>
        <dbReference type="ARBA" id="ARBA00022840"/>
    </source>
</evidence>
<evidence type="ECO:0000313" key="11">
    <source>
        <dbReference type="EMBL" id="KAL1885461.1"/>
    </source>
</evidence>
<dbReference type="Gene3D" id="1.10.246.20">
    <property type="entry name" value="Coactivator CBP, KIX domain"/>
    <property type="match status" value="1"/>
</dbReference>
<keyword evidence="6" id="KW-0539">Nucleus</keyword>
<evidence type="ECO:0000259" key="10">
    <source>
        <dbReference type="PROSITE" id="PS50011"/>
    </source>
</evidence>
<evidence type="ECO:0000256" key="2">
    <source>
        <dbReference type="ARBA" id="ARBA00006485"/>
    </source>
</evidence>
<name>A0ABR3YBY1_9EURO</name>
<dbReference type="GO" id="GO:0004693">
    <property type="term" value="F:cyclin-dependent protein serine/threonine kinase activity"/>
    <property type="evidence" value="ECO:0007669"/>
    <property type="project" value="UniProtKB-EC"/>
</dbReference>
<dbReference type="Gene3D" id="1.10.510.10">
    <property type="entry name" value="Transferase(Phosphotransferase) domain 1"/>
    <property type="match status" value="1"/>
</dbReference>
<dbReference type="Gene3D" id="3.30.200.20">
    <property type="entry name" value="Phosphorylase Kinase, domain 1"/>
    <property type="match status" value="1"/>
</dbReference>
<evidence type="ECO:0000256" key="6">
    <source>
        <dbReference type="ARBA" id="ARBA00023242"/>
    </source>
</evidence>
<dbReference type="SUPFAM" id="SSF56112">
    <property type="entry name" value="Protein kinase-like (PK-like)"/>
    <property type="match status" value="1"/>
</dbReference>
<gene>
    <name evidence="11" type="primary">CSK1</name>
    <name evidence="11" type="ORF">Plec18167_000955</name>
</gene>
<dbReference type="SMART" id="SM00220">
    <property type="entry name" value="S_TKc"/>
    <property type="match status" value="1"/>
</dbReference>
<dbReference type="InterPro" id="IPR036529">
    <property type="entry name" value="KIX_dom_sf"/>
</dbReference>
<protein>
    <recommendedName>
        <fullName evidence="3">cyclin-dependent kinase</fullName>
        <ecNumber evidence="3">2.7.11.22</ecNumber>
    </recommendedName>
</protein>
<dbReference type="InterPro" id="IPR011009">
    <property type="entry name" value="Kinase-like_dom_sf"/>
</dbReference>
<dbReference type="EMBL" id="JAVDPF010000002">
    <property type="protein sequence ID" value="KAL1885461.1"/>
    <property type="molecule type" value="Genomic_DNA"/>
</dbReference>
<dbReference type="Proteomes" id="UP001583193">
    <property type="component" value="Unassembled WGS sequence"/>
</dbReference>
<reference evidence="11 12" key="1">
    <citation type="journal article" date="2024" name="IMA Fungus">
        <title>IMA Genome - F19 : A genome assembly and annotation guide to empower mycologists, including annotated draft genome sequences of Ceratocystis pirilliformis, Diaporthe australafricana, Fusarium ophioides, Paecilomyces lecythidis, and Sporothrix stenoceras.</title>
        <authorList>
            <person name="Aylward J."/>
            <person name="Wilson A.M."/>
            <person name="Visagie C.M."/>
            <person name="Spraker J."/>
            <person name="Barnes I."/>
            <person name="Buitendag C."/>
            <person name="Ceriani C."/>
            <person name="Del Mar Angel L."/>
            <person name="du Plessis D."/>
            <person name="Fuchs T."/>
            <person name="Gasser K."/>
            <person name="Kramer D."/>
            <person name="Li W."/>
            <person name="Munsamy K."/>
            <person name="Piso A."/>
            <person name="Price J.L."/>
            <person name="Sonnekus B."/>
            <person name="Thomas C."/>
            <person name="van der Nest A."/>
            <person name="van Dijk A."/>
            <person name="van Heerden A."/>
            <person name="van Vuuren N."/>
            <person name="Yilmaz N."/>
            <person name="Duong T.A."/>
            <person name="van der Merwe N.A."/>
            <person name="Wingfield M.J."/>
            <person name="Wingfield B.D."/>
        </authorList>
    </citation>
    <scope>NUCLEOTIDE SEQUENCE [LARGE SCALE GENOMIC DNA]</scope>
    <source>
        <strain evidence="11 12">CMW 18167</strain>
    </source>
</reference>
<dbReference type="InterPro" id="IPR050108">
    <property type="entry name" value="CDK"/>
</dbReference>
<keyword evidence="11" id="KW-0808">Transferase</keyword>
<dbReference type="InterPro" id="IPR036546">
    <property type="entry name" value="MED15_KIX"/>
</dbReference>
<dbReference type="Pfam" id="PF00069">
    <property type="entry name" value="Pkinase"/>
    <property type="match status" value="1"/>
</dbReference>
<comment type="catalytic activity">
    <reaction evidence="8">
        <text>L-seryl-[protein] + ATP = O-phospho-L-seryl-[protein] + ADP + H(+)</text>
        <dbReference type="Rhea" id="RHEA:17989"/>
        <dbReference type="Rhea" id="RHEA-COMP:9863"/>
        <dbReference type="Rhea" id="RHEA-COMP:11604"/>
        <dbReference type="ChEBI" id="CHEBI:15378"/>
        <dbReference type="ChEBI" id="CHEBI:29999"/>
        <dbReference type="ChEBI" id="CHEBI:30616"/>
        <dbReference type="ChEBI" id="CHEBI:83421"/>
        <dbReference type="ChEBI" id="CHEBI:456216"/>
        <dbReference type="EC" id="2.7.11.22"/>
    </reaction>
</comment>
<dbReference type="EC" id="2.7.11.22" evidence="3"/>
<comment type="subcellular location">
    <subcellularLocation>
        <location evidence="1">Nucleus</location>
    </subcellularLocation>
</comment>
<keyword evidence="4" id="KW-0547">Nucleotide-binding</keyword>
<evidence type="ECO:0000256" key="1">
    <source>
        <dbReference type="ARBA" id="ARBA00004123"/>
    </source>
</evidence>
<proteinExistence type="inferred from homology"/>
<feature type="domain" description="Protein kinase" evidence="10">
    <location>
        <begin position="105"/>
        <end position="392"/>
    </location>
</feature>
<comment type="catalytic activity">
    <reaction evidence="7">
        <text>L-threonyl-[protein] + ATP = O-phospho-L-threonyl-[protein] + ADP + H(+)</text>
        <dbReference type="Rhea" id="RHEA:46608"/>
        <dbReference type="Rhea" id="RHEA-COMP:11060"/>
        <dbReference type="Rhea" id="RHEA-COMP:11605"/>
        <dbReference type="ChEBI" id="CHEBI:15378"/>
        <dbReference type="ChEBI" id="CHEBI:30013"/>
        <dbReference type="ChEBI" id="CHEBI:30616"/>
        <dbReference type="ChEBI" id="CHEBI:61977"/>
        <dbReference type="ChEBI" id="CHEBI:456216"/>
        <dbReference type="EC" id="2.7.11.22"/>
    </reaction>
</comment>
<comment type="similarity">
    <text evidence="2">Belongs to the protein kinase superfamily. CMGC Ser/Thr protein kinase family. CDC2/CDKX subfamily.</text>
</comment>
<dbReference type="InterPro" id="IPR008271">
    <property type="entry name" value="Ser/Thr_kinase_AS"/>
</dbReference>
<evidence type="ECO:0000256" key="9">
    <source>
        <dbReference type="SAM" id="MobiDB-lite"/>
    </source>
</evidence>
<evidence type="ECO:0000256" key="7">
    <source>
        <dbReference type="ARBA" id="ARBA00047811"/>
    </source>
</evidence>
<keyword evidence="12" id="KW-1185">Reference proteome</keyword>
<dbReference type="InterPro" id="IPR000719">
    <property type="entry name" value="Prot_kinase_dom"/>
</dbReference>
<organism evidence="11 12">
    <name type="scientific">Paecilomyces lecythidis</name>
    <dbReference type="NCBI Taxonomy" id="3004212"/>
    <lineage>
        <taxon>Eukaryota</taxon>
        <taxon>Fungi</taxon>
        <taxon>Dikarya</taxon>
        <taxon>Ascomycota</taxon>
        <taxon>Pezizomycotina</taxon>
        <taxon>Eurotiomycetes</taxon>
        <taxon>Eurotiomycetidae</taxon>
        <taxon>Eurotiales</taxon>
        <taxon>Thermoascaceae</taxon>
        <taxon>Paecilomyces</taxon>
    </lineage>
</organism>
<accession>A0ABR3YBY1</accession>
<evidence type="ECO:0000256" key="4">
    <source>
        <dbReference type="ARBA" id="ARBA00022741"/>
    </source>
</evidence>
<keyword evidence="5" id="KW-0067">ATP-binding</keyword>
<evidence type="ECO:0000313" key="12">
    <source>
        <dbReference type="Proteomes" id="UP001583193"/>
    </source>
</evidence>
<dbReference type="PROSITE" id="PS50011">
    <property type="entry name" value="PROTEIN_KINASE_DOM"/>
    <property type="match status" value="1"/>
</dbReference>
<comment type="caution">
    <text evidence="11">The sequence shown here is derived from an EMBL/GenBank/DDBJ whole genome shotgun (WGS) entry which is preliminary data.</text>
</comment>
<evidence type="ECO:0000256" key="8">
    <source>
        <dbReference type="ARBA" id="ARBA00048367"/>
    </source>
</evidence>
<dbReference type="PANTHER" id="PTHR24056">
    <property type="entry name" value="CELL DIVISION PROTEIN KINASE"/>
    <property type="match status" value="1"/>
</dbReference>
<dbReference type="PROSITE" id="PS00108">
    <property type="entry name" value="PROTEIN_KINASE_ST"/>
    <property type="match status" value="1"/>
</dbReference>
<feature type="region of interest" description="Disordered" evidence="9">
    <location>
        <begin position="75"/>
        <end position="95"/>
    </location>
</feature>
<sequence>MATQSDWKAKLGFTDRLTAIQSITTAYRRASPAASFAEAQSQAKRFENEAYDKASSKEEYDQLCQKAIDEAEATDSVAPVISSPKIPENTDEEQAPEKGIDIGRFSNCIHHEDGLQSTIYKSKTDDGRLVALKVTTPHLMTAPHDSKREVRILREATGDHVIQLLESFTLGGRLILVFPFMRYVFDDLLHGDILTVTQIKSHLRDLFSALSHIHSLGIIHRDVKPSNILLASPAGPAYLADFGIAWKEGDPNSEPPDQKIIDVGTTCYRPPEILFGSKTYGTSFDLWSAGCVVAEAIDVNHKQLFDAGPIGSELSLISSIFKTLGTPNEKTWPECTKLPDWGKMEFYEYPPKTWEDILKGASSKGRDLVSKLVCYETGQRISATEALHHPFLTT</sequence>
<keyword evidence="11" id="KW-0418">Kinase</keyword>
<dbReference type="PANTHER" id="PTHR24056:SF576">
    <property type="entry name" value="SERINE_THREONINE-PROTEIN KINASE CSK1"/>
    <property type="match status" value="1"/>
</dbReference>